<evidence type="ECO:0000256" key="3">
    <source>
        <dbReference type="ARBA" id="ARBA00022553"/>
    </source>
</evidence>
<dbReference type="GO" id="GO:0005524">
    <property type="term" value="F:ATP binding"/>
    <property type="evidence" value="ECO:0007669"/>
    <property type="project" value="UniProtKB-KW"/>
</dbReference>
<feature type="domain" description="Signal transduction histidine kinase subgroup 3 dimerisation and phosphoacceptor" evidence="11">
    <location>
        <begin position="377"/>
        <end position="444"/>
    </location>
</feature>
<evidence type="ECO:0000313" key="13">
    <source>
        <dbReference type="Proteomes" id="UP001147653"/>
    </source>
</evidence>
<feature type="domain" description="Histidine kinase/HSP90-like ATPase" evidence="10">
    <location>
        <begin position="480"/>
        <end position="564"/>
    </location>
</feature>
<feature type="transmembrane region" description="Helical" evidence="9">
    <location>
        <begin position="88"/>
        <end position="110"/>
    </location>
</feature>
<keyword evidence="9" id="KW-0812">Transmembrane</keyword>
<evidence type="ECO:0000256" key="8">
    <source>
        <dbReference type="ARBA" id="ARBA00023012"/>
    </source>
</evidence>
<dbReference type="CDD" id="cd16917">
    <property type="entry name" value="HATPase_UhpB-NarQ-NarX-like"/>
    <property type="match status" value="1"/>
</dbReference>
<evidence type="ECO:0000256" key="2">
    <source>
        <dbReference type="ARBA" id="ARBA00012438"/>
    </source>
</evidence>
<organism evidence="12 13">
    <name type="scientific">Solirubrobacter phytolaccae</name>
    <dbReference type="NCBI Taxonomy" id="1404360"/>
    <lineage>
        <taxon>Bacteria</taxon>
        <taxon>Bacillati</taxon>
        <taxon>Actinomycetota</taxon>
        <taxon>Thermoleophilia</taxon>
        <taxon>Solirubrobacterales</taxon>
        <taxon>Solirubrobacteraceae</taxon>
        <taxon>Solirubrobacter</taxon>
    </lineage>
</organism>
<feature type="transmembrane region" description="Helical" evidence="9">
    <location>
        <begin position="196"/>
        <end position="220"/>
    </location>
</feature>
<dbReference type="Pfam" id="PF02518">
    <property type="entry name" value="HATPase_c"/>
    <property type="match status" value="1"/>
</dbReference>
<comment type="catalytic activity">
    <reaction evidence="1">
        <text>ATP + protein L-histidine = ADP + protein N-phospho-L-histidine.</text>
        <dbReference type="EC" id="2.7.13.3"/>
    </reaction>
</comment>
<dbReference type="Proteomes" id="UP001147653">
    <property type="component" value="Unassembled WGS sequence"/>
</dbReference>
<evidence type="ECO:0000259" key="10">
    <source>
        <dbReference type="Pfam" id="PF02518"/>
    </source>
</evidence>
<dbReference type="EC" id="2.7.13.3" evidence="2"/>
<keyword evidence="9" id="KW-1133">Transmembrane helix</keyword>
<dbReference type="AlphaFoldDB" id="A0A9X3S7V2"/>
<evidence type="ECO:0000259" key="11">
    <source>
        <dbReference type="Pfam" id="PF07730"/>
    </source>
</evidence>
<dbReference type="InterPro" id="IPR050482">
    <property type="entry name" value="Sensor_HK_TwoCompSys"/>
</dbReference>
<comment type="caution">
    <text evidence="12">The sequence shown here is derived from an EMBL/GenBank/DDBJ whole genome shotgun (WGS) entry which is preliminary data.</text>
</comment>
<evidence type="ECO:0000256" key="1">
    <source>
        <dbReference type="ARBA" id="ARBA00000085"/>
    </source>
</evidence>
<evidence type="ECO:0000256" key="9">
    <source>
        <dbReference type="SAM" id="Phobius"/>
    </source>
</evidence>
<proteinExistence type="predicted"/>
<feature type="transmembrane region" description="Helical" evidence="9">
    <location>
        <begin position="161"/>
        <end position="184"/>
    </location>
</feature>
<dbReference type="PANTHER" id="PTHR24421:SF10">
    <property type="entry name" value="NITRATE_NITRITE SENSOR PROTEIN NARQ"/>
    <property type="match status" value="1"/>
</dbReference>
<dbReference type="Gene3D" id="3.30.565.10">
    <property type="entry name" value="Histidine kinase-like ATPase, C-terminal domain"/>
    <property type="match status" value="1"/>
</dbReference>
<feature type="transmembrane region" description="Helical" evidence="9">
    <location>
        <begin position="122"/>
        <end position="141"/>
    </location>
</feature>
<keyword evidence="6 12" id="KW-0418">Kinase</keyword>
<keyword evidence="7" id="KW-0067">ATP-binding</keyword>
<accession>A0A9X3S7V2</accession>
<keyword evidence="5" id="KW-0547">Nucleotide-binding</keyword>
<dbReference type="GO" id="GO:0046983">
    <property type="term" value="F:protein dimerization activity"/>
    <property type="evidence" value="ECO:0007669"/>
    <property type="project" value="InterPro"/>
</dbReference>
<evidence type="ECO:0000256" key="5">
    <source>
        <dbReference type="ARBA" id="ARBA00022741"/>
    </source>
</evidence>
<dbReference type="GO" id="GO:0016020">
    <property type="term" value="C:membrane"/>
    <property type="evidence" value="ECO:0007669"/>
    <property type="project" value="InterPro"/>
</dbReference>
<dbReference type="InterPro" id="IPR011712">
    <property type="entry name" value="Sig_transdc_His_kin_sub3_dim/P"/>
</dbReference>
<keyword evidence="4" id="KW-0808">Transferase</keyword>
<evidence type="ECO:0000256" key="7">
    <source>
        <dbReference type="ARBA" id="ARBA00022840"/>
    </source>
</evidence>
<protein>
    <recommendedName>
        <fullName evidence="2">histidine kinase</fullName>
        <ecNumber evidence="2">2.7.13.3</ecNumber>
    </recommendedName>
</protein>
<gene>
    <name evidence="12" type="ORF">OJ997_14235</name>
</gene>
<dbReference type="SUPFAM" id="SSF55874">
    <property type="entry name" value="ATPase domain of HSP90 chaperone/DNA topoisomerase II/histidine kinase"/>
    <property type="match status" value="1"/>
</dbReference>
<dbReference type="Pfam" id="PF07730">
    <property type="entry name" value="HisKA_3"/>
    <property type="match status" value="1"/>
</dbReference>
<dbReference type="InterPro" id="IPR003594">
    <property type="entry name" value="HATPase_dom"/>
</dbReference>
<evidence type="ECO:0000256" key="4">
    <source>
        <dbReference type="ARBA" id="ARBA00022679"/>
    </source>
</evidence>
<dbReference type="Gene3D" id="1.20.5.1930">
    <property type="match status" value="1"/>
</dbReference>
<dbReference type="InterPro" id="IPR036890">
    <property type="entry name" value="HATPase_C_sf"/>
</dbReference>
<name>A0A9X3S7V2_9ACTN</name>
<evidence type="ECO:0000313" key="12">
    <source>
        <dbReference type="EMBL" id="MDA0181459.1"/>
    </source>
</evidence>
<keyword evidence="9" id="KW-0472">Membrane</keyword>
<keyword evidence="8" id="KW-0902">Two-component regulatory system</keyword>
<feature type="transmembrane region" description="Helical" evidence="9">
    <location>
        <begin position="226"/>
        <end position="248"/>
    </location>
</feature>
<sequence>MRWAIATACLISTGIGVALLIRAPDVTRLPPGGRSILYIGVIIAWGFVAVGAFAHARRPDNRTGRLMVMTGTLVAVTGLQFFDEPVLFAIGALFDTASISALVHLLIAFPSGRVEGRWPRRAVVAAYAAAALQLPALLVTSCGDCPAGNPWLVLDSDVLSALFTLPQVTLLLFMLVSTLVVLIGRRQAASPLLRRGLEPVLLLGAAILVLGVATVFAISFDAGITQALQIASFSAFALVPAAFLLGLVRTRFFRTAAVGRVIERLSLDPRGIRDALAIELSDPTLDVLYWVDGGYVHRDGRPAEATTETLTEIDHEGRRVGALTHSAALNEEPELLREAAAAAALALENQRLEVELRARLEALRASRARLVEAGDAERRRLGRDLHDGAQQRLVALMIELQLAREHFESDPANAKGLIDSAFANAQEAVHELRDLAAGIHPAVLSQRGLDAALESLASRSTVPVELESDLAERLPSPVETAAYFVVAEALTNVAKYAHATHAKVEVRRENGHAVIDIRDDGIGGADTSTGSGLRGLSDRVGALDGALEIHSPTGAGTHIRAVIPT</sequence>
<feature type="transmembrane region" description="Helical" evidence="9">
    <location>
        <begin position="66"/>
        <end position="82"/>
    </location>
</feature>
<dbReference type="EMBL" id="JAPDDP010000022">
    <property type="protein sequence ID" value="MDA0181459.1"/>
    <property type="molecule type" value="Genomic_DNA"/>
</dbReference>
<dbReference type="RefSeq" id="WP_270025774.1">
    <property type="nucleotide sequence ID" value="NZ_JAPDDP010000022.1"/>
</dbReference>
<evidence type="ECO:0000256" key="6">
    <source>
        <dbReference type="ARBA" id="ARBA00022777"/>
    </source>
</evidence>
<reference evidence="12" key="1">
    <citation type="submission" date="2022-10" db="EMBL/GenBank/DDBJ databases">
        <title>The WGS of Solirubrobacter phytolaccae KCTC 29190.</title>
        <authorList>
            <person name="Jiang Z."/>
        </authorList>
    </citation>
    <scope>NUCLEOTIDE SEQUENCE</scope>
    <source>
        <strain evidence="12">KCTC 29190</strain>
    </source>
</reference>
<feature type="transmembrane region" description="Helical" evidence="9">
    <location>
        <begin position="36"/>
        <end position="54"/>
    </location>
</feature>
<dbReference type="PANTHER" id="PTHR24421">
    <property type="entry name" value="NITRATE/NITRITE SENSOR PROTEIN NARX-RELATED"/>
    <property type="match status" value="1"/>
</dbReference>
<keyword evidence="13" id="KW-1185">Reference proteome</keyword>
<keyword evidence="3" id="KW-0597">Phosphoprotein</keyword>
<dbReference type="GO" id="GO:0000155">
    <property type="term" value="F:phosphorelay sensor kinase activity"/>
    <property type="evidence" value="ECO:0007669"/>
    <property type="project" value="InterPro"/>
</dbReference>